<protein>
    <recommendedName>
        <fullName evidence="7">Glucokinase</fullName>
    </recommendedName>
</protein>
<sequence length="423" mass="46057">MADFVICGDIGGTNSRLALFEVPAGTAQAKESRIGDLHHLIHSHNYKNDKFSSFTEVVQKFIVDAHQENPEVKRITISTACFAVAGPVSDNVVRLTNRGEWNIAAKELESSFGIQEVRLVNDFVANGFGLLTLNTHEYETVQGGAHNSEAPIALVGAGTGLGECFLTYTGQRYEAFATEGGHVEFPPRNEVEIELLRYLQKKFGSSSKPARISTERIVSGKGIENTYDFFTKYAPDEVDERCNREIWDQDEPAKKISMMAYDYKLAQRTMELMMATYGAEAGNVALKYLPYGGLYIAGGIAPHNMQYIKGADSIFLRAFHDKGRVASILADVPIRVVKSEDLGLRGAHVVAVRMLVDRQSVTGQRAPARAGVSPGAPGHNRSTAGSPAATQSPTGIDMATMLVTATMASVMAVLASHWIIKRL</sequence>
<dbReference type="GO" id="GO:0005524">
    <property type="term" value="F:ATP binding"/>
    <property type="evidence" value="ECO:0007669"/>
    <property type="project" value="InterPro"/>
</dbReference>
<keyword evidence="4" id="KW-0472">Membrane</keyword>
<dbReference type="PANTHER" id="PTHR47363:SF1">
    <property type="entry name" value="GLUCOKINASE"/>
    <property type="match status" value="1"/>
</dbReference>
<gene>
    <name evidence="5" type="ORF">MONBRDRAFT_34533</name>
</gene>
<feature type="region of interest" description="Disordered" evidence="3">
    <location>
        <begin position="363"/>
        <end position="392"/>
    </location>
</feature>
<dbReference type="STRING" id="81824.A9VCC7"/>
<keyword evidence="2" id="KW-0418">Kinase</keyword>
<dbReference type="GeneID" id="5895638"/>
<dbReference type="OMA" id="NNHWRLS"/>
<dbReference type="KEGG" id="mbr:MONBRDRAFT_34533"/>
<name>A9VCC7_MONBE</name>
<dbReference type="Gene3D" id="3.40.367.20">
    <property type="match status" value="1"/>
</dbReference>
<reference evidence="5 6" key="1">
    <citation type="journal article" date="2008" name="Nature">
        <title>The genome of the choanoflagellate Monosiga brevicollis and the origin of metazoans.</title>
        <authorList>
            <consortium name="JGI Sequencing"/>
            <person name="King N."/>
            <person name="Westbrook M.J."/>
            <person name="Young S.L."/>
            <person name="Kuo A."/>
            <person name="Abedin M."/>
            <person name="Chapman J."/>
            <person name="Fairclough S."/>
            <person name="Hellsten U."/>
            <person name="Isogai Y."/>
            <person name="Letunic I."/>
            <person name="Marr M."/>
            <person name="Pincus D."/>
            <person name="Putnam N."/>
            <person name="Rokas A."/>
            <person name="Wright K.J."/>
            <person name="Zuzow R."/>
            <person name="Dirks W."/>
            <person name="Good M."/>
            <person name="Goodstein D."/>
            <person name="Lemons D."/>
            <person name="Li W."/>
            <person name="Lyons J.B."/>
            <person name="Morris A."/>
            <person name="Nichols S."/>
            <person name="Richter D.J."/>
            <person name="Salamov A."/>
            <person name="Bork P."/>
            <person name="Lim W.A."/>
            <person name="Manning G."/>
            <person name="Miller W.T."/>
            <person name="McGinnis W."/>
            <person name="Shapiro H."/>
            <person name="Tjian R."/>
            <person name="Grigoriev I.V."/>
            <person name="Rokhsar D."/>
        </authorList>
    </citation>
    <scope>NUCLEOTIDE SEQUENCE [LARGE SCALE GENOMIC DNA]</scope>
    <source>
        <strain evidence="6">MX1 / ATCC 50154</strain>
    </source>
</reference>
<dbReference type="InterPro" id="IPR003836">
    <property type="entry name" value="Glucokinase"/>
</dbReference>
<evidence type="ECO:0000256" key="3">
    <source>
        <dbReference type="SAM" id="MobiDB-lite"/>
    </source>
</evidence>
<dbReference type="SUPFAM" id="SSF53067">
    <property type="entry name" value="Actin-like ATPase domain"/>
    <property type="match status" value="1"/>
</dbReference>
<evidence type="ECO:0008006" key="7">
    <source>
        <dbReference type="Google" id="ProtNLM"/>
    </source>
</evidence>
<dbReference type="AlphaFoldDB" id="A9VCC7"/>
<keyword evidence="1" id="KW-0808">Transferase</keyword>
<keyword evidence="4" id="KW-1133">Transmembrane helix</keyword>
<dbReference type="GO" id="GO:0004340">
    <property type="term" value="F:glucokinase activity"/>
    <property type="evidence" value="ECO:0007669"/>
    <property type="project" value="InterPro"/>
</dbReference>
<feature type="transmembrane region" description="Helical" evidence="4">
    <location>
        <begin position="398"/>
        <end position="420"/>
    </location>
</feature>
<evidence type="ECO:0000256" key="2">
    <source>
        <dbReference type="ARBA" id="ARBA00022777"/>
    </source>
</evidence>
<dbReference type="InParanoid" id="A9VCC7"/>
<evidence type="ECO:0000313" key="5">
    <source>
        <dbReference type="EMBL" id="EDQ84837.1"/>
    </source>
</evidence>
<dbReference type="Pfam" id="PF02685">
    <property type="entry name" value="Glucokinase"/>
    <property type="match status" value="1"/>
</dbReference>
<dbReference type="Gene3D" id="3.30.420.40">
    <property type="match status" value="1"/>
</dbReference>
<feature type="compositionally biased region" description="Polar residues" evidence="3">
    <location>
        <begin position="380"/>
        <end position="392"/>
    </location>
</feature>
<dbReference type="GO" id="GO:0005536">
    <property type="term" value="F:D-glucose binding"/>
    <property type="evidence" value="ECO:0007669"/>
    <property type="project" value="InterPro"/>
</dbReference>
<dbReference type="GO" id="GO:0006096">
    <property type="term" value="P:glycolytic process"/>
    <property type="evidence" value="ECO:0007669"/>
    <property type="project" value="InterPro"/>
</dbReference>
<organism evidence="5 6">
    <name type="scientific">Monosiga brevicollis</name>
    <name type="common">Choanoflagellate</name>
    <dbReference type="NCBI Taxonomy" id="81824"/>
    <lineage>
        <taxon>Eukaryota</taxon>
        <taxon>Choanoflagellata</taxon>
        <taxon>Craspedida</taxon>
        <taxon>Salpingoecidae</taxon>
        <taxon>Monosiga</taxon>
    </lineage>
</organism>
<keyword evidence="6" id="KW-1185">Reference proteome</keyword>
<dbReference type="CDD" id="cd24008">
    <property type="entry name" value="ASKHA_NBD_GLK"/>
    <property type="match status" value="1"/>
</dbReference>
<evidence type="ECO:0000313" key="6">
    <source>
        <dbReference type="Proteomes" id="UP000001357"/>
    </source>
</evidence>
<dbReference type="EMBL" id="CH991580">
    <property type="protein sequence ID" value="EDQ84837.1"/>
    <property type="molecule type" value="Genomic_DNA"/>
</dbReference>
<proteinExistence type="predicted"/>
<evidence type="ECO:0000256" key="4">
    <source>
        <dbReference type="SAM" id="Phobius"/>
    </source>
</evidence>
<dbReference type="PANTHER" id="PTHR47363">
    <property type="entry name" value="GLUCOKINASE"/>
    <property type="match status" value="1"/>
</dbReference>
<dbReference type="Proteomes" id="UP000001357">
    <property type="component" value="Unassembled WGS sequence"/>
</dbReference>
<dbReference type="InterPro" id="IPR043129">
    <property type="entry name" value="ATPase_NBD"/>
</dbReference>
<accession>A9VCC7</accession>
<evidence type="ECO:0000256" key="1">
    <source>
        <dbReference type="ARBA" id="ARBA00022679"/>
    </source>
</evidence>
<dbReference type="NCBIfam" id="TIGR00749">
    <property type="entry name" value="glk"/>
    <property type="match status" value="1"/>
</dbReference>
<keyword evidence="4" id="KW-0812">Transmembrane</keyword>
<dbReference type="eggNOG" id="ENOG502QSB1">
    <property type="taxonomic scope" value="Eukaryota"/>
</dbReference>
<dbReference type="RefSeq" id="XP_001750338.1">
    <property type="nucleotide sequence ID" value="XM_001750286.1"/>
</dbReference>